<dbReference type="Proteomes" id="UP001221757">
    <property type="component" value="Unassembled WGS sequence"/>
</dbReference>
<dbReference type="Gene3D" id="1.20.1280.50">
    <property type="match status" value="1"/>
</dbReference>
<name>A0AAD7GTH9_MYCRO</name>
<evidence type="ECO:0008006" key="3">
    <source>
        <dbReference type="Google" id="ProtNLM"/>
    </source>
</evidence>
<feature type="non-terminal residue" evidence="1">
    <location>
        <position position="1"/>
    </location>
</feature>
<organism evidence="1 2">
    <name type="scientific">Mycena rosella</name>
    <name type="common">Pink bonnet</name>
    <name type="synonym">Agaricus rosellus</name>
    <dbReference type="NCBI Taxonomy" id="1033263"/>
    <lineage>
        <taxon>Eukaryota</taxon>
        <taxon>Fungi</taxon>
        <taxon>Dikarya</taxon>
        <taxon>Basidiomycota</taxon>
        <taxon>Agaricomycotina</taxon>
        <taxon>Agaricomycetes</taxon>
        <taxon>Agaricomycetidae</taxon>
        <taxon>Agaricales</taxon>
        <taxon>Marasmiineae</taxon>
        <taxon>Mycenaceae</taxon>
        <taxon>Mycena</taxon>
    </lineage>
</organism>
<dbReference type="AlphaFoldDB" id="A0AAD7GTH9"/>
<gene>
    <name evidence="1" type="ORF">B0H17DRAFT_858690</name>
</gene>
<dbReference type="EMBL" id="JARKIE010000009">
    <property type="protein sequence ID" value="KAJ7704958.1"/>
    <property type="molecule type" value="Genomic_DNA"/>
</dbReference>
<feature type="non-terminal residue" evidence="1">
    <location>
        <position position="96"/>
    </location>
</feature>
<evidence type="ECO:0000313" key="1">
    <source>
        <dbReference type="EMBL" id="KAJ7704958.1"/>
    </source>
</evidence>
<keyword evidence="2" id="KW-1185">Reference proteome</keyword>
<evidence type="ECO:0000313" key="2">
    <source>
        <dbReference type="Proteomes" id="UP001221757"/>
    </source>
</evidence>
<reference evidence="1" key="1">
    <citation type="submission" date="2023-03" db="EMBL/GenBank/DDBJ databases">
        <title>Massive genome expansion in bonnet fungi (Mycena s.s.) driven by repeated elements and novel gene families across ecological guilds.</title>
        <authorList>
            <consortium name="Lawrence Berkeley National Laboratory"/>
            <person name="Harder C.B."/>
            <person name="Miyauchi S."/>
            <person name="Viragh M."/>
            <person name="Kuo A."/>
            <person name="Thoen E."/>
            <person name="Andreopoulos B."/>
            <person name="Lu D."/>
            <person name="Skrede I."/>
            <person name="Drula E."/>
            <person name="Henrissat B."/>
            <person name="Morin E."/>
            <person name="Kohler A."/>
            <person name="Barry K."/>
            <person name="LaButti K."/>
            <person name="Morin E."/>
            <person name="Salamov A."/>
            <person name="Lipzen A."/>
            <person name="Mereny Z."/>
            <person name="Hegedus B."/>
            <person name="Baldrian P."/>
            <person name="Stursova M."/>
            <person name="Weitz H."/>
            <person name="Taylor A."/>
            <person name="Grigoriev I.V."/>
            <person name="Nagy L.G."/>
            <person name="Martin F."/>
            <person name="Kauserud H."/>
        </authorList>
    </citation>
    <scope>NUCLEOTIDE SEQUENCE</scope>
    <source>
        <strain evidence="1">CBHHK067</strain>
    </source>
</reference>
<protein>
    <recommendedName>
        <fullName evidence="3">F-box domain-containing protein</fullName>
    </recommendedName>
</protein>
<accession>A0AAD7GTH9</accession>
<comment type="caution">
    <text evidence="1">The sequence shown here is derived from an EMBL/GenBank/DDBJ whole genome shotgun (WGS) entry which is preliminary data.</text>
</comment>
<sequence>IKELSAAILRQKKILRDLEQTKSDVQSDLNRVLDPMARLPLELSSEIFIRCLPTDSIPSPHPTSAPMLLTTVCRAWSRIAISTPSLWAGIRIEFPS</sequence>
<proteinExistence type="predicted"/>